<evidence type="ECO:0000313" key="2">
    <source>
        <dbReference type="EMBL" id="MEO1768948.1"/>
    </source>
</evidence>
<dbReference type="InterPro" id="IPR029068">
    <property type="entry name" value="Glyas_Bleomycin-R_OHBP_Dase"/>
</dbReference>
<dbReference type="EMBL" id="JAFREL020000001">
    <property type="protein sequence ID" value="MEO1768948.1"/>
    <property type="molecule type" value="Genomic_DNA"/>
</dbReference>
<dbReference type="SUPFAM" id="SSF54593">
    <property type="entry name" value="Glyoxalase/Bleomycin resistance protein/Dihydroxybiphenyl dioxygenase"/>
    <property type="match status" value="1"/>
</dbReference>
<dbReference type="Pfam" id="PF00903">
    <property type="entry name" value="Glyoxalase"/>
    <property type="match status" value="1"/>
</dbReference>
<feature type="domain" description="VOC" evidence="1">
    <location>
        <begin position="9"/>
        <end position="127"/>
    </location>
</feature>
<accession>A0ABV0EMY9</accession>
<dbReference type="InterPro" id="IPR004360">
    <property type="entry name" value="Glyas_Fos-R_dOase_dom"/>
</dbReference>
<dbReference type="InterPro" id="IPR037523">
    <property type="entry name" value="VOC_core"/>
</dbReference>
<evidence type="ECO:0000259" key="1">
    <source>
        <dbReference type="PROSITE" id="PS51819"/>
    </source>
</evidence>
<comment type="caution">
    <text evidence="2">The sequence shown here is derived from an EMBL/GenBank/DDBJ whole genome shotgun (WGS) entry which is preliminary data.</text>
</comment>
<gene>
    <name evidence="2" type="ORF">JZO67_000887</name>
</gene>
<dbReference type="Proteomes" id="UP000664357">
    <property type="component" value="Unassembled WGS sequence"/>
</dbReference>
<keyword evidence="3" id="KW-1185">Reference proteome</keyword>
<name>A0ABV0EMY9_9ENTE</name>
<dbReference type="RefSeq" id="WP_207700706.1">
    <property type="nucleotide sequence ID" value="NZ_JAFREL020000001.1"/>
</dbReference>
<organism evidence="2 3">
    <name type="scientific">Candidatus Enterococcus ferrettii</name>
    <dbReference type="NCBI Taxonomy" id="2815324"/>
    <lineage>
        <taxon>Bacteria</taxon>
        <taxon>Bacillati</taxon>
        <taxon>Bacillota</taxon>
        <taxon>Bacilli</taxon>
        <taxon>Lactobacillales</taxon>
        <taxon>Enterococcaceae</taxon>
        <taxon>Enterococcus</taxon>
    </lineage>
</organism>
<reference evidence="2 3" key="1">
    <citation type="submission" date="2024-02" db="EMBL/GenBank/DDBJ databases">
        <title>The Genome Sequence of Enterococcus sp. DIV0159.</title>
        <authorList>
            <person name="Earl A."/>
            <person name="Manson A."/>
            <person name="Gilmore M."/>
            <person name="Sanders J."/>
            <person name="Shea T."/>
            <person name="Howe W."/>
            <person name="Livny J."/>
            <person name="Cuomo C."/>
            <person name="Neafsey D."/>
            <person name="Birren B."/>
        </authorList>
    </citation>
    <scope>NUCLEOTIDE SEQUENCE [LARGE SCALE GENOMIC DNA]</scope>
    <source>
        <strain evidence="2 3">665A</strain>
    </source>
</reference>
<dbReference type="PROSITE" id="PS51819">
    <property type="entry name" value="VOC"/>
    <property type="match status" value="1"/>
</dbReference>
<dbReference type="Gene3D" id="3.10.180.10">
    <property type="entry name" value="2,3-Dihydroxybiphenyl 1,2-Dioxygenase, domain 1"/>
    <property type="match status" value="1"/>
</dbReference>
<protein>
    <recommendedName>
        <fullName evidence="1">VOC domain-containing protein</fullName>
    </recommendedName>
</protein>
<dbReference type="CDD" id="cd06587">
    <property type="entry name" value="VOC"/>
    <property type="match status" value="1"/>
</dbReference>
<evidence type="ECO:0000313" key="3">
    <source>
        <dbReference type="Proteomes" id="UP000664357"/>
    </source>
</evidence>
<sequence length="129" mass="14811">MLVKEYIQGLQHIGIPTKKMADSIAFYENLGFQLINEEDQVSGGAVAFMELKGLVIELWELEEERQIGAIDHIALDVVKIDELYQAVKKMPYPIVSNGIESLHYWKKGIRFFIIEGPNQEKIEFCQINL</sequence>
<proteinExistence type="predicted"/>